<accession>A0A927F277</accession>
<evidence type="ECO:0000313" key="3">
    <source>
        <dbReference type="Proteomes" id="UP000632289"/>
    </source>
</evidence>
<organism evidence="2 3">
    <name type="scientific">Streptomyces chumphonensis</name>
    <dbReference type="NCBI Taxonomy" id="1214925"/>
    <lineage>
        <taxon>Bacteria</taxon>
        <taxon>Bacillati</taxon>
        <taxon>Actinomycetota</taxon>
        <taxon>Actinomycetes</taxon>
        <taxon>Kitasatosporales</taxon>
        <taxon>Streptomycetaceae</taxon>
        <taxon>Streptomyces</taxon>
    </lineage>
</organism>
<keyword evidence="3" id="KW-1185">Reference proteome</keyword>
<dbReference type="Proteomes" id="UP000632289">
    <property type="component" value="Unassembled WGS sequence"/>
</dbReference>
<sequence>MSEDEQIADDLAWSEGQQKRAARYIEEHLGPDTHKAGVLADSASEAVVGGSGASVALSPGALGDWDVRDGLAHRMGEWETAFTRLRGRLERELGALRHTGVLFQGNEAATYSSFLGVGGQSAISDHAGDHAPPWTAGHPSPPPYSRLSDL</sequence>
<dbReference type="AlphaFoldDB" id="A0A927F277"/>
<evidence type="ECO:0000256" key="1">
    <source>
        <dbReference type="SAM" id="MobiDB-lite"/>
    </source>
</evidence>
<protein>
    <submittedName>
        <fullName evidence="2">Uncharacterized protein</fullName>
    </submittedName>
</protein>
<proteinExistence type="predicted"/>
<name>A0A927F277_9ACTN</name>
<dbReference type="EMBL" id="JACXYU010000015">
    <property type="protein sequence ID" value="MBD3934225.1"/>
    <property type="molecule type" value="Genomic_DNA"/>
</dbReference>
<comment type="caution">
    <text evidence="2">The sequence shown here is derived from an EMBL/GenBank/DDBJ whole genome shotgun (WGS) entry which is preliminary data.</text>
</comment>
<feature type="region of interest" description="Disordered" evidence="1">
    <location>
        <begin position="124"/>
        <end position="150"/>
    </location>
</feature>
<dbReference type="RefSeq" id="WP_191211529.1">
    <property type="nucleotide sequence ID" value="NZ_BAABKL010000002.1"/>
</dbReference>
<evidence type="ECO:0000313" key="2">
    <source>
        <dbReference type="EMBL" id="MBD3934225.1"/>
    </source>
</evidence>
<gene>
    <name evidence="2" type="ORF">IF129_22010</name>
</gene>
<reference evidence="2" key="1">
    <citation type="submission" date="2020-09" db="EMBL/GenBank/DDBJ databases">
        <title>Secondary metabolite and genome analysis of marine Streptomyces chumphonensis KK1-2T.</title>
        <authorList>
            <person name="Phongsopitanun W."/>
            <person name="Kanchanasin P."/>
            <person name="Pittayakhajonwut P."/>
            <person name="Suwanborirux K."/>
            <person name="Tanasupawat S."/>
        </authorList>
    </citation>
    <scope>NUCLEOTIDE SEQUENCE</scope>
    <source>
        <strain evidence="2">KK1-2</strain>
    </source>
</reference>